<evidence type="ECO:0000313" key="2">
    <source>
        <dbReference type="EMBL" id="CAA2104447.1"/>
    </source>
</evidence>
<evidence type="ECO:0000256" key="1">
    <source>
        <dbReference type="SAM" id="MobiDB-lite"/>
    </source>
</evidence>
<organism evidence="2">
    <name type="scientific">Methylobacterium bullatum</name>
    <dbReference type="NCBI Taxonomy" id="570505"/>
    <lineage>
        <taxon>Bacteria</taxon>
        <taxon>Pseudomonadati</taxon>
        <taxon>Pseudomonadota</taxon>
        <taxon>Alphaproteobacteria</taxon>
        <taxon>Hyphomicrobiales</taxon>
        <taxon>Methylobacteriaceae</taxon>
        <taxon>Methylobacterium</taxon>
    </lineage>
</organism>
<gene>
    <name evidence="2" type="ORF">MBUL_02708</name>
</gene>
<proteinExistence type="predicted"/>
<accession>A0A679IV24</accession>
<protein>
    <submittedName>
        <fullName evidence="2">Uncharacterized protein</fullName>
    </submittedName>
</protein>
<feature type="region of interest" description="Disordered" evidence="1">
    <location>
        <begin position="73"/>
        <end position="94"/>
    </location>
</feature>
<dbReference type="AlphaFoldDB" id="A0A679IV24"/>
<feature type="compositionally biased region" description="Polar residues" evidence="1">
    <location>
        <begin position="83"/>
        <end position="94"/>
    </location>
</feature>
<reference evidence="2" key="1">
    <citation type="submission" date="2019-12" db="EMBL/GenBank/DDBJ databases">
        <authorList>
            <person name="Cremers G."/>
        </authorList>
    </citation>
    <scope>NUCLEOTIDE SEQUENCE</scope>
    <source>
        <strain evidence="2">Mbul1</strain>
    </source>
</reference>
<sequence length="94" mass="9784">MKKTAETEATPSTFTPFADDATVETIGGLSVENGSGSIAIHGSLDLPRDRMGLDRARKLKAVADAIVAALEASDLPDEAPRAASNSRTVENPFA</sequence>
<name>A0A679IV24_9HYPH</name>
<dbReference type="EMBL" id="LR743504">
    <property type="protein sequence ID" value="CAA2104447.1"/>
    <property type="molecule type" value="Genomic_DNA"/>
</dbReference>